<evidence type="ECO:0000313" key="3">
    <source>
        <dbReference type="EMBL" id="GAA3912910.1"/>
    </source>
</evidence>
<feature type="domain" description="CAAX prenyl protease 2/Lysostaphin resistance protein A-like" evidence="2">
    <location>
        <begin position="164"/>
        <end position="263"/>
    </location>
</feature>
<evidence type="ECO:0000313" key="4">
    <source>
        <dbReference type="Proteomes" id="UP001501727"/>
    </source>
</evidence>
<keyword evidence="4" id="KW-1185">Reference proteome</keyword>
<feature type="transmembrane region" description="Helical" evidence="1">
    <location>
        <begin position="224"/>
        <end position="243"/>
    </location>
</feature>
<feature type="transmembrane region" description="Helical" evidence="1">
    <location>
        <begin position="163"/>
        <end position="179"/>
    </location>
</feature>
<feature type="transmembrane region" description="Helical" evidence="1">
    <location>
        <begin position="79"/>
        <end position="99"/>
    </location>
</feature>
<gene>
    <name evidence="3" type="ORF">GCM10022229_01980</name>
</gene>
<dbReference type="PANTHER" id="PTHR36435">
    <property type="entry name" value="SLR1288 PROTEIN"/>
    <property type="match status" value="1"/>
</dbReference>
<keyword evidence="1" id="KW-0812">Transmembrane</keyword>
<proteinExistence type="predicted"/>
<keyword evidence="3" id="KW-0645">Protease</keyword>
<keyword evidence="1" id="KW-0472">Membrane</keyword>
<protein>
    <submittedName>
        <fullName evidence="3">CPBP family intramembrane metalloprotease</fullName>
    </submittedName>
</protein>
<dbReference type="Pfam" id="PF02517">
    <property type="entry name" value="Rce1-like"/>
    <property type="match status" value="1"/>
</dbReference>
<dbReference type="Proteomes" id="UP001501727">
    <property type="component" value="Unassembled WGS sequence"/>
</dbReference>
<sequence length="273" mass="28274">METPAAVADAPPPLPALPLKPALRAFAADGLLALLLVFGVSVAGGLAWAIWQGVKLGLEGGGAADPAQVAARIGEPQGLALVAISVLATASAALLLYVWRRRATPGERAASRAAARRPATWGWALLAGLAAFAFSAVSTMLAGQAGVEPVPTNQPLIEAVGERFPLLLLVFVALLAPAYEELLFRRVLFGRLWAAGRPLLGLMLSSALFACMHEVPGLGDNPPLASGLLWLCYAVMGALFAWVYRRTGTLWAAVGAHAVNNAIAGILLLAGMH</sequence>
<dbReference type="GO" id="GO:0008237">
    <property type="term" value="F:metallopeptidase activity"/>
    <property type="evidence" value="ECO:0007669"/>
    <property type="project" value="UniProtKB-KW"/>
</dbReference>
<feature type="transmembrane region" description="Helical" evidence="1">
    <location>
        <begin position="120"/>
        <end position="143"/>
    </location>
</feature>
<comment type="caution">
    <text evidence="3">The sequence shown here is derived from an EMBL/GenBank/DDBJ whole genome shotgun (WGS) entry which is preliminary data.</text>
</comment>
<keyword evidence="1" id="KW-1133">Transmembrane helix</keyword>
<accession>A0ABP7M640</accession>
<dbReference type="InterPro" id="IPR003675">
    <property type="entry name" value="Rce1/LyrA-like_dom"/>
</dbReference>
<evidence type="ECO:0000256" key="1">
    <source>
        <dbReference type="SAM" id="Phobius"/>
    </source>
</evidence>
<name>A0ABP7M640_9GAMM</name>
<dbReference type="InterPro" id="IPR052710">
    <property type="entry name" value="CAAX_protease"/>
</dbReference>
<reference evidence="4" key="1">
    <citation type="journal article" date="2019" name="Int. J. Syst. Evol. Microbiol.">
        <title>The Global Catalogue of Microorganisms (GCM) 10K type strain sequencing project: providing services to taxonomists for standard genome sequencing and annotation.</title>
        <authorList>
            <consortium name="The Broad Institute Genomics Platform"/>
            <consortium name="The Broad Institute Genome Sequencing Center for Infectious Disease"/>
            <person name="Wu L."/>
            <person name="Ma J."/>
        </authorList>
    </citation>
    <scope>NUCLEOTIDE SEQUENCE [LARGE SCALE GENOMIC DNA]</scope>
    <source>
        <strain evidence="4">JCM 16916</strain>
    </source>
</reference>
<keyword evidence="3" id="KW-0482">Metalloprotease</keyword>
<organism evidence="3 4">
    <name type="scientific">Luteimonas lutimaris</name>
    <dbReference type="NCBI Taxonomy" id="698645"/>
    <lineage>
        <taxon>Bacteria</taxon>
        <taxon>Pseudomonadati</taxon>
        <taxon>Pseudomonadota</taxon>
        <taxon>Gammaproteobacteria</taxon>
        <taxon>Lysobacterales</taxon>
        <taxon>Lysobacteraceae</taxon>
        <taxon>Luteimonas</taxon>
    </lineage>
</organism>
<feature type="transmembrane region" description="Helical" evidence="1">
    <location>
        <begin position="250"/>
        <end position="272"/>
    </location>
</feature>
<dbReference type="RefSeq" id="WP_344758049.1">
    <property type="nucleotide sequence ID" value="NZ_BAAAZU010000001.1"/>
</dbReference>
<dbReference type="PANTHER" id="PTHR36435:SF1">
    <property type="entry name" value="CAAX AMINO TERMINAL PROTEASE FAMILY PROTEIN"/>
    <property type="match status" value="1"/>
</dbReference>
<dbReference type="EMBL" id="BAAAZU010000001">
    <property type="protein sequence ID" value="GAA3912910.1"/>
    <property type="molecule type" value="Genomic_DNA"/>
</dbReference>
<evidence type="ECO:0000259" key="2">
    <source>
        <dbReference type="Pfam" id="PF02517"/>
    </source>
</evidence>
<keyword evidence="3" id="KW-0378">Hydrolase</keyword>
<feature type="transmembrane region" description="Helical" evidence="1">
    <location>
        <begin position="30"/>
        <end position="51"/>
    </location>
</feature>